<dbReference type="STRING" id="45235.A0A2K3QPT1"/>
<dbReference type="Gene3D" id="3.30.300.30">
    <property type="match status" value="1"/>
</dbReference>
<dbReference type="PANTHER" id="PTHR45527:SF1">
    <property type="entry name" value="FATTY ACID SYNTHASE"/>
    <property type="match status" value="1"/>
</dbReference>
<organism evidence="4 5">
    <name type="scientific">Tolypocladium capitatum</name>
    <dbReference type="NCBI Taxonomy" id="45235"/>
    <lineage>
        <taxon>Eukaryota</taxon>
        <taxon>Fungi</taxon>
        <taxon>Dikarya</taxon>
        <taxon>Ascomycota</taxon>
        <taxon>Pezizomycotina</taxon>
        <taxon>Sordariomycetes</taxon>
        <taxon>Hypocreomycetidae</taxon>
        <taxon>Hypocreales</taxon>
        <taxon>Ophiocordycipitaceae</taxon>
        <taxon>Tolypocladium</taxon>
    </lineage>
</organism>
<evidence type="ECO:0000259" key="3">
    <source>
        <dbReference type="Pfam" id="PF00501"/>
    </source>
</evidence>
<dbReference type="GO" id="GO:0044550">
    <property type="term" value="P:secondary metabolite biosynthetic process"/>
    <property type="evidence" value="ECO:0007669"/>
    <property type="project" value="TreeGrafter"/>
</dbReference>
<gene>
    <name evidence="4" type="ORF">TCAP_00560</name>
</gene>
<feature type="domain" description="AMP-dependent synthetase/ligase" evidence="3">
    <location>
        <begin position="2"/>
        <end position="148"/>
    </location>
</feature>
<dbReference type="SUPFAM" id="SSF56801">
    <property type="entry name" value="Acetyl-CoA synthetase-like"/>
    <property type="match status" value="1"/>
</dbReference>
<dbReference type="InterPro" id="IPR000873">
    <property type="entry name" value="AMP-dep_synth/lig_dom"/>
</dbReference>
<protein>
    <submittedName>
        <fullName evidence="4">Nonribosomal peptide synthetase 12</fullName>
    </submittedName>
</protein>
<keyword evidence="5" id="KW-1185">Reference proteome</keyword>
<evidence type="ECO:0000256" key="1">
    <source>
        <dbReference type="ARBA" id="ARBA00022450"/>
    </source>
</evidence>
<comment type="caution">
    <text evidence="4">The sequence shown here is derived from an EMBL/GenBank/DDBJ whole genome shotgun (WGS) entry which is preliminary data.</text>
</comment>
<dbReference type="Proteomes" id="UP000236621">
    <property type="component" value="Unassembled WGS sequence"/>
</dbReference>
<dbReference type="GO" id="GO:0005737">
    <property type="term" value="C:cytoplasm"/>
    <property type="evidence" value="ECO:0007669"/>
    <property type="project" value="TreeGrafter"/>
</dbReference>
<sequence length="304" mass="33202">MAEILYPLVHGGCVCIPCETDSHNNLEKAMNDFKVNWATMTPSVARALVPSRLTTLRILAIGGEAMTQVDVDMWVDQVHLINAYGPAECSVDTAVQPSISTESDPSNIGRSVAAVCWIVDPEDLALLRPIGAVGELVVEGPSVALGYLGDAEKTARSFVEYPDWLCRLRRGKRGRLYRTGDLAQYCPKGDGSLRYMGRKDNQVKLRGQRIELGEVEQHLRQCLPAAREVIAEIVRPTDVGAEPLLAAFILFSYDGMASAGDLITHVEPSLWAQVESAEAVLRSRVPSYMVPALFLPLDQVPVTS</sequence>
<dbReference type="GO" id="GO:0031177">
    <property type="term" value="F:phosphopantetheine binding"/>
    <property type="evidence" value="ECO:0007669"/>
    <property type="project" value="TreeGrafter"/>
</dbReference>
<dbReference type="Pfam" id="PF00501">
    <property type="entry name" value="AMP-binding"/>
    <property type="match status" value="1"/>
</dbReference>
<keyword evidence="2" id="KW-0597">Phosphoprotein</keyword>
<evidence type="ECO:0000313" key="4">
    <source>
        <dbReference type="EMBL" id="PNY29531.1"/>
    </source>
</evidence>
<proteinExistence type="predicted"/>
<keyword evidence="1" id="KW-0596">Phosphopantetheine</keyword>
<evidence type="ECO:0000313" key="5">
    <source>
        <dbReference type="Proteomes" id="UP000236621"/>
    </source>
</evidence>
<evidence type="ECO:0000256" key="2">
    <source>
        <dbReference type="ARBA" id="ARBA00022553"/>
    </source>
</evidence>
<dbReference type="Gene3D" id="3.40.50.12780">
    <property type="entry name" value="N-terminal domain of ligase-like"/>
    <property type="match status" value="1"/>
</dbReference>
<reference evidence="4 5" key="1">
    <citation type="submission" date="2017-08" db="EMBL/GenBank/DDBJ databases">
        <title>Harnessing the power of phylogenomics to disentangle the directionality and signatures of interkingdom host jumping in the parasitic fungal genus Tolypocladium.</title>
        <authorList>
            <person name="Quandt C.A."/>
            <person name="Patterson W."/>
            <person name="Spatafora J.W."/>
        </authorList>
    </citation>
    <scope>NUCLEOTIDE SEQUENCE [LARGE SCALE GENOMIC DNA]</scope>
    <source>
        <strain evidence="4 5">CBS 113982</strain>
    </source>
</reference>
<name>A0A2K3QPT1_9HYPO</name>
<dbReference type="PANTHER" id="PTHR45527">
    <property type="entry name" value="NONRIBOSOMAL PEPTIDE SYNTHETASE"/>
    <property type="match status" value="1"/>
</dbReference>
<accession>A0A2K3QPT1</accession>
<dbReference type="InterPro" id="IPR042099">
    <property type="entry name" value="ANL_N_sf"/>
</dbReference>
<dbReference type="AlphaFoldDB" id="A0A2K3QPT1"/>
<dbReference type="OrthoDB" id="4895341at2759"/>
<dbReference type="EMBL" id="NRSZ01000100">
    <property type="protein sequence ID" value="PNY29531.1"/>
    <property type="molecule type" value="Genomic_DNA"/>
</dbReference>
<dbReference type="InterPro" id="IPR045851">
    <property type="entry name" value="AMP-bd_C_sf"/>
</dbReference>
<dbReference type="GO" id="GO:0043041">
    <property type="term" value="P:amino acid activation for nonribosomal peptide biosynthetic process"/>
    <property type="evidence" value="ECO:0007669"/>
    <property type="project" value="TreeGrafter"/>
</dbReference>